<dbReference type="EMBL" id="BART01008777">
    <property type="protein sequence ID" value="GAG57952.1"/>
    <property type="molecule type" value="Genomic_DNA"/>
</dbReference>
<protein>
    <recommendedName>
        <fullName evidence="3">Type II secretion system protein GspF domain-containing protein</fullName>
    </recommendedName>
</protein>
<comment type="caution">
    <text evidence="2">The sequence shown here is derived from an EMBL/GenBank/DDBJ whole genome shotgun (WGS) entry which is preliminary data.</text>
</comment>
<keyword evidence="1" id="KW-1133">Transmembrane helix</keyword>
<evidence type="ECO:0000256" key="1">
    <source>
        <dbReference type="SAM" id="Phobius"/>
    </source>
</evidence>
<evidence type="ECO:0008006" key="3">
    <source>
        <dbReference type="Google" id="ProtNLM"/>
    </source>
</evidence>
<feature type="transmembrane region" description="Helical" evidence="1">
    <location>
        <begin position="203"/>
        <end position="224"/>
    </location>
</feature>
<feature type="transmembrane region" description="Helical" evidence="1">
    <location>
        <begin position="50"/>
        <end position="70"/>
    </location>
</feature>
<proteinExistence type="predicted"/>
<keyword evidence="1" id="KW-0812">Transmembrane</keyword>
<name>X0ZIP7_9ZZZZ</name>
<keyword evidence="1" id="KW-0472">Membrane</keyword>
<sequence length="269" mass="30723">GQSDNKFTAHIRLLIIITTGRKGKDVVFYFLFLSICLFAVSLSLSTGLFGVSIFFILMSSLIGFLPYIYLRFRLKSLQLQGSYEAENLLSELTNMYKISDFNMISAIDKTIGTIKNSPLSKKALFILSLKIKEYRSKEELQSAIDFFVAAFGTEWATLLGMSIFESIANGNNVSVSLDEILSNLKQIKDSIEKDKRANYEAFTMVKFVIPIIYVLSVFISVKYFGFTLGKFFYYQFYTGLGIKFFITIIVLLVISFWSMYILSKPKFDF</sequence>
<feature type="non-terminal residue" evidence="2">
    <location>
        <position position="1"/>
    </location>
</feature>
<evidence type="ECO:0000313" key="2">
    <source>
        <dbReference type="EMBL" id="GAG57952.1"/>
    </source>
</evidence>
<feature type="transmembrane region" description="Helical" evidence="1">
    <location>
        <begin position="244"/>
        <end position="262"/>
    </location>
</feature>
<reference evidence="2" key="1">
    <citation type="journal article" date="2014" name="Front. Microbiol.">
        <title>High frequency of phylogenetically diverse reductive dehalogenase-homologous genes in deep subseafloor sedimentary metagenomes.</title>
        <authorList>
            <person name="Kawai M."/>
            <person name="Futagami T."/>
            <person name="Toyoda A."/>
            <person name="Takaki Y."/>
            <person name="Nishi S."/>
            <person name="Hori S."/>
            <person name="Arai W."/>
            <person name="Tsubouchi T."/>
            <person name="Morono Y."/>
            <person name="Uchiyama I."/>
            <person name="Ito T."/>
            <person name="Fujiyama A."/>
            <person name="Inagaki F."/>
            <person name="Takami H."/>
        </authorList>
    </citation>
    <scope>NUCLEOTIDE SEQUENCE</scope>
    <source>
        <strain evidence="2">Expedition CK06-06</strain>
    </source>
</reference>
<gene>
    <name evidence="2" type="ORF">S01H4_19645</name>
</gene>
<organism evidence="2">
    <name type="scientific">marine sediment metagenome</name>
    <dbReference type="NCBI Taxonomy" id="412755"/>
    <lineage>
        <taxon>unclassified sequences</taxon>
        <taxon>metagenomes</taxon>
        <taxon>ecological metagenomes</taxon>
    </lineage>
</organism>
<feature type="transmembrane region" description="Helical" evidence="1">
    <location>
        <begin position="26"/>
        <end position="44"/>
    </location>
</feature>
<accession>X0ZIP7</accession>
<dbReference type="AlphaFoldDB" id="X0ZIP7"/>